<evidence type="ECO:0000313" key="2">
    <source>
        <dbReference type="Proteomes" id="UP000263232"/>
    </source>
</evidence>
<proteinExistence type="predicted"/>
<dbReference type="OrthoDB" id="9904848at2"/>
<evidence type="ECO:0000313" key="1">
    <source>
        <dbReference type="EMBL" id="AXY25287.1"/>
    </source>
</evidence>
<keyword evidence="2" id="KW-1185">Reference proteome</keyword>
<reference evidence="1 2" key="1">
    <citation type="submission" date="2017-09" db="EMBL/GenBank/DDBJ databases">
        <title>Complete genome sequence of Oxytococcus suis strain ZY16052.</title>
        <authorList>
            <person name="Li F."/>
        </authorList>
    </citation>
    <scope>NUCLEOTIDE SEQUENCE [LARGE SCALE GENOMIC DNA]</scope>
    <source>
        <strain evidence="1 2">ZY16052</strain>
    </source>
</reference>
<accession>A0A347WJN0</accession>
<sequence length="160" mass="18367">MNKREMTIDLTPLLDVILIILFLVLANQTNVQHAEVTQLEAEVSRLQETQLPQTATEEGWYRTYQESIGKVNLIYPEDFSDEPLKAVFESGEIIAKPPAQDLKAWLSEILAPIEEDIIIVTFTVNHDDIYNQEYQTMLRVLTQLETTTEQTIVFNEVQAN</sequence>
<dbReference type="KEGG" id="abae:CL176_04345"/>
<name>A0A347WJN0_9LACT</name>
<dbReference type="AlphaFoldDB" id="A0A347WJN0"/>
<organism evidence="1 2">
    <name type="scientific">Suicoccus acidiformans</name>
    <dbReference type="NCBI Taxonomy" id="2036206"/>
    <lineage>
        <taxon>Bacteria</taxon>
        <taxon>Bacillati</taxon>
        <taxon>Bacillota</taxon>
        <taxon>Bacilli</taxon>
        <taxon>Lactobacillales</taxon>
        <taxon>Aerococcaceae</taxon>
        <taxon>Suicoccus</taxon>
    </lineage>
</organism>
<dbReference type="Proteomes" id="UP000263232">
    <property type="component" value="Chromosome"/>
</dbReference>
<dbReference type="EMBL" id="CP023434">
    <property type="protein sequence ID" value="AXY25287.1"/>
    <property type="molecule type" value="Genomic_DNA"/>
</dbReference>
<dbReference type="RefSeq" id="WP_118990200.1">
    <property type="nucleotide sequence ID" value="NZ_CP023434.1"/>
</dbReference>
<protein>
    <submittedName>
        <fullName evidence="1">Uncharacterized protein</fullName>
    </submittedName>
</protein>
<gene>
    <name evidence="1" type="ORF">CL176_04345</name>
</gene>